<dbReference type="KEGG" id="act:ACLA_042550"/>
<accession>A1CLK8</accession>
<gene>
    <name evidence="1" type="ORF">ACLA_042550</name>
</gene>
<dbReference type="STRING" id="344612.A1CLK8"/>
<dbReference type="VEuPathDB" id="FungiDB:ACLA_042550"/>
<evidence type="ECO:0000313" key="2">
    <source>
        <dbReference type="Proteomes" id="UP000006701"/>
    </source>
</evidence>
<proteinExistence type="predicted"/>
<dbReference type="OrthoDB" id="47494at2759"/>
<keyword evidence="2" id="KW-1185">Reference proteome</keyword>
<organism evidence="1 2">
    <name type="scientific">Aspergillus clavatus (strain ATCC 1007 / CBS 513.65 / DSM 816 / NCTC 3887 / NRRL 1 / QM 1276 / 107)</name>
    <dbReference type="NCBI Taxonomy" id="344612"/>
    <lineage>
        <taxon>Eukaryota</taxon>
        <taxon>Fungi</taxon>
        <taxon>Dikarya</taxon>
        <taxon>Ascomycota</taxon>
        <taxon>Pezizomycotina</taxon>
        <taxon>Eurotiomycetes</taxon>
        <taxon>Eurotiomycetidae</taxon>
        <taxon>Eurotiales</taxon>
        <taxon>Aspergillaceae</taxon>
        <taxon>Aspergillus</taxon>
        <taxon>Aspergillus subgen. Fumigati</taxon>
    </lineage>
</organism>
<evidence type="ECO:0000313" key="1">
    <source>
        <dbReference type="EMBL" id="EAW10032.1"/>
    </source>
</evidence>
<sequence length="64" mass="7026">MTKAIPPDCFISGTGWDDLAIRDNTDGRVLIAPEADARPAVIRANRNALRAWMADCGDEKLDVR</sequence>
<dbReference type="RefSeq" id="XP_001271458.1">
    <property type="nucleotide sequence ID" value="XM_001271457.1"/>
</dbReference>
<dbReference type="Proteomes" id="UP000006701">
    <property type="component" value="Unassembled WGS sequence"/>
</dbReference>
<dbReference type="AlphaFoldDB" id="A1CLK8"/>
<reference evidence="1 2" key="1">
    <citation type="journal article" date="2008" name="PLoS Genet.">
        <title>Genomic islands in the pathogenic filamentous fungus Aspergillus fumigatus.</title>
        <authorList>
            <person name="Fedorova N.D."/>
            <person name="Khaldi N."/>
            <person name="Joardar V.S."/>
            <person name="Maiti R."/>
            <person name="Amedeo P."/>
            <person name="Anderson M.J."/>
            <person name="Crabtree J."/>
            <person name="Silva J.C."/>
            <person name="Badger J.H."/>
            <person name="Albarraq A."/>
            <person name="Angiuoli S."/>
            <person name="Bussey H."/>
            <person name="Bowyer P."/>
            <person name="Cotty P.J."/>
            <person name="Dyer P.S."/>
            <person name="Egan A."/>
            <person name="Galens K."/>
            <person name="Fraser-Liggett C.M."/>
            <person name="Haas B.J."/>
            <person name="Inman J.M."/>
            <person name="Kent R."/>
            <person name="Lemieux S."/>
            <person name="Malavazi I."/>
            <person name="Orvis J."/>
            <person name="Roemer T."/>
            <person name="Ronning C.M."/>
            <person name="Sundaram J.P."/>
            <person name="Sutton G."/>
            <person name="Turner G."/>
            <person name="Venter J.C."/>
            <person name="White O.R."/>
            <person name="Whitty B.R."/>
            <person name="Youngman P."/>
            <person name="Wolfe K.H."/>
            <person name="Goldman G.H."/>
            <person name="Wortman J.R."/>
            <person name="Jiang B."/>
            <person name="Denning D.W."/>
            <person name="Nierman W.C."/>
        </authorList>
    </citation>
    <scope>NUCLEOTIDE SEQUENCE [LARGE SCALE GENOMIC DNA]</scope>
    <source>
        <strain evidence="2">ATCC 1007 / CBS 513.65 / DSM 816 / NCTC 3887 / NRRL 1</strain>
    </source>
</reference>
<dbReference type="EMBL" id="DS027056">
    <property type="protein sequence ID" value="EAW10032.1"/>
    <property type="molecule type" value="Genomic_DNA"/>
</dbReference>
<protein>
    <submittedName>
        <fullName evidence="1">Uncharacterized protein</fullName>
    </submittedName>
</protein>
<dbReference type="HOGENOM" id="CLU_2867245_0_0_1"/>
<dbReference type="GeneID" id="4703605"/>
<name>A1CLK8_ASPCL</name>